<reference evidence="3 4" key="1">
    <citation type="submission" date="2024-02" db="EMBL/GenBank/DDBJ databases">
        <title>High-quality chromosome-scale genome assembly of Pensacola bahiagrass (Paspalum notatum Flugge var. saurae).</title>
        <authorList>
            <person name="Vega J.M."/>
            <person name="Podio M."/>
            <person name="Orjuela J."/>
            <person name="Siena L.A."/>
            <person name="Pessino S.C."/>
            <person name="Combes M.C."/>
            <person name="Mariac C."/>
            <person name="Albertini E."/>
            <person name="Pupilli F."/>
            <person name="Ortiz J.P.A."/>
            <person name="Leblanc O."/>
        </authorList>
    </citation>
    <scope>NUCLEOTIDE SEQUENCE [LARGE SCALE GENOMIC DNA]</scope>
    <source>
        <strain evidence="3">R1</strain>
        <tissue evidence="3">Leaf</tissue>
    </source>
</reference>
<name>A0AAQ3SFH9_PASNO</name>
<dbReference type="PRINTS" id="PR00081">
    <property type="entry name" value="GDHRDH"/>
</dbReference>
<comment type="similarity">
    <text evidence="1">Belongs to the short-chain dehydrogenases/reductases (SDR) family.</text>
</comment>
<dbReference type="SUPFAM" id="SSF51735">
    <property type="entry name" value="NAD(P)-binding Rossmann-fold domains"/>
    <property type="match status" value="1"/>
</dbReference>
<evidence type="ECO:0008006" key="5">
    <source>
        <dbReference type="Google" id="ProtNLM"/>
    </source>
</evidence>
<evidence type="ECO:0000256" key="2">
    <source>
        <dbReference type="ARBA" id="ARBA00023002"/>
    </source>
</evidence>
<dbReference type="InterPro" id="IPR036291">
    <property type="entry name" value="NAD(P)-bd_dom_sf"/>
</dbReference>
<dbReference type="GO" id="GO:0016491">
    <property type="term" value="F:oxidoreductase activity"/>
    <property type="evidence" value="ECO:0007669"/>
    <property type="project" value="UniProtKB-KW"/>
</dbReference>
<dbReference type="InterPro" id="IPR002347">
    <property type="entry name" value="SDR_fam"/>
</dbReference>
<evidence type="ECO:0000313" key="3">
    <source>
        <dbReference type="EMBL" id="WVZ54713.1"/>
    </source>
</evidence>
<dbReference type="PANTHER" id="PTHR43180:SF34">
    <property type="entry name" value="NAD(P)-BINDING ROSSMANN-FOLD SUPERFAMILY PROTEIN"/>
    <property type="match status" value="1"/>
</dbReference>
<gene>
    <name evidence="3" type="ORF">U9M48_005471</name>
</gene>
<sequence>MSSNSRGGSILCTGSTMGLLGDLVPSAYTISKAAVIGVVRAAAAELGTKGVRVNAISPHIAAASFDKRVLQQIFPRATSQQLNEMICSNYSMIAKPVSLEDVANAAVYLASDDSKGVNGHNLVLNGDNKLKL</sequence>
<protein>
    <recommendedName>
        <fullName evidence="5">Short-chain alcohol dehydrogenase</fullName>
    </recommendedName>
</protein>
<keyword evidence="2" id="KW-0560">Oxidoreductase</keyword>
<organism evidence="3 4">
    <name type="scientific">Paspalum notatum var. saurae</name>
    <dbReference type="NCBI Taxonomy" id="547442"/>
    <lineage>
        <taxon>Eukaryota</taxon>
        <taxon>Viridiplantae</taxon>
        <taxon>Streptophyta</taxon>
        <taxon>Embryophyta</taxon>
        <taxon>Tracheophyta</taxon>
        <taxon>Spermatophyta</taxon>
        <taxon>Magnoliopsida</taxon>
        <taxon>Liliopsida</taxon>
        <taxon>Poales</taxon>
        <taxon>Poaceae</taxon>
        <taxon>PACMAD clade</taxon>
        <taxon>Panicoideae</taxon>
        <taxon>Andropogonodae</taxon>
        <taxon>Paspaleae</taxon>
        <taxon>Paspalinae</taxon>
        <taxon>Paspalum</taxon>
    </lineage>
</organism>
<keyword evidence="4" id="KW-1185">Reference proteome</keyword>
<accession>A0AAQ3SFH9</accession>
<dbReference type="PANTHER" id="PTHR43180">
    <property type="entry name" value="3-OXOACYL-(ACYL-CARRIER-PROTEIN) REDUCTASE (AFU_ORTHOLOGUE AFUA_6G11210)"/>
    <property type="match status" value="1"/>
</dbReference>
<dbReference type="Pfam" id="PF13561">
    <property type="entry name" value="adh_short_C2"/>
    <property type="match status" value="1"/>
</dbReference>
<proteinExistence type="inferred from homology"/>
<evidence type="ECO:0000256" key="1">
    <source>
        <dbReference type="ARBA" id="ARBA00006484"/>
    </source>
</evidence>
<dbReference type="EMBL" id="CP144745">
    <property type="protein sequence ID" value="WVZ54713.1"/>
    <property type="molecule type" value="Genomic_DNA"/>
</dbReference>
<dbReference type="Proteomes" id="UP001341281">
    <property type="component" value="Chromosome 01"/>
</dbReference>
<dbReference type="AlphaFoldDB" id="A0AAQ3SFH9"/>
<dbReference type="Gene3D" id="3.40.50.720">
    <property type="entry name" value="NAD(P)-binding Rossmann-like Domain"/>
    <property type="match status" value="1"/>
</dbReference>
<evidence type="ECO:0000313" key="4">
    <source>
        <dbReference type="Proteomes" id="UP001341281"/>
    </source>
</evidence>